<dbReference type="EMBL" id="JACJIA010000003">
    <property type="protein sequence ID" value="MBA8950992.1"/>
    <property type="molecule type" value="Genomic_DNA"/>
</dbReference>
<dbReference type="RefSeq" id="WP_182843390.1">
    <property type="nucleotide sequence ID" value="NZ_BAAALP010000016.1"/>
</dbReference>
<protein>
    <submittedName>
        <fullName evidence="1">Uncharacterized protein</fullName>
    </submittedName>
</protein>
<reference evidence="1 2" key="1">
    <citation type="submission" date="2020-08" db="EMBL/GenBank/DDBJ databases">
        <title>Genomic Encyclopedia of Type Strains, Phase IV (KMG-IV): sequencing the most valuable type-strain genomes for metagenomic binning, comparative biology and taxonomic classification.</title>
        <authorList>
            <person name="Goeker M."/>
        </authorList>
    </citation>
    <scope>NUCLEOTIDE SEQUENCE [LARGE SCALE GENOMIC DNA]</scope>
    <source>
        <strain evidence="1 2">DSM 44197</strain>
    </source>
</reference>
<keyword evidence="2" id="KW-1185">Reference proteome</keyword>
<name>A0A7W3LMU3_ACTNM</name>
<organism evidence="1 2">
    <name type="scientific">Actinomadura namibiensis</name>
    <dbReference type="NCBI Taxonomy" id="182080"/>
    <lineage>
        <taxon>Bacteria</taxon>
        <taxon>Bacillati</taxon>
        <taxon>Actinomycetota</taxon>
        <taxon>Actinomycetes</taxon>
        <taxon>Streptosporangiales</taxon>
        <taxon>Thermomonosporaceae</taxon>
        <taxon>Actinomadura</taxon>
    </lineage>
</organism>
<dbReference type="AlphaFoldDB" id="A0A7W3LMU3"/>
<evidence type="ECO:0000313" key="1">
    <source>
        <dbReference type="EMBL" id="MBA8950992.1"/>
    </source>
</evidence>
<sequence length="379" mass="41065">MSQVHPLFVSRELSEERGLRKDPEFAWTARGVVASPGGDRHVLTLFEHFFTNRAGERRRSVDHVMTRFAPDGAPVRQAVVEGLNTADAAPCALPDGRFLVTGRDNVTMVVGADLASAALATGTGRWAARARLTPSGRAVCLGGGVAVAVTETPLTADPLPALRPVTTFVTDYAREFPAAPPTFGPGGGDLAALLREKLGYRMLYGLWDAVPLDDETFVVAVVSRTKYLRQRGGDFVFALIGADGSWKGLLDLDAYRDGAGRGTRYDVAVARGRRIVHLNTFGLYVFDDTGARLARLPVEEKEYKALKAFRLHGVDPDGSLLLVHEKQNLLVTIPVPDDLADLPAAVADAMAAFPKARSAWKKRHEVVSTAHGWQWIADF</sequence>
<dbReference type="Proteomes" id="UP000572680">
    <property type="component" value="Unassembled WGS sequence"/>
</dbReference>
<gene>
    <name evidence="1" type="ORF">HNR61_002623</name>
</gene>
<accession>A0A7W3LMU3</accession>
<comment type="caution">
    <text evidence="1">The sequence shown here is derived from an EMBL/GenBank/DDBJ whole genome shotgun (WGS) entry which is preliminary data.</text>
</comment>
<evidence type="ECO:0000313" key="2">
    <source>
        <dbReference type="Proteomes" id="UP000572680"/>
    </source>
</evidence>
<proteinExistence type="predicted"/>